<dbReference type="GO" id="GO:0017148">
    <property type="term" value="P:negative regulation of translation"/>
    <property type="evidence" value="ECO:0007669"/>
    <property type="project" value="TreeGrafter"/>
</dbReference>
<dbReference type="CDD" id="cd00392">
    <property type="entry name" value="Ribosomal_L13"/>
    <property type="match status" value="1"/>
</dbReference>
<comment type="similarity">
    <text evidence="1">Belongs to the universal ribosomal protein uL13 family.</text>
</comment>
<keyword evidence="6" id="KW-1185">Reference proteome</keyword>
<dbReference type="InterPro" id="IPR005822">
    <property type="entry name" value="Ribosomal_uL13"/>
</dbReference>
<dbReference type="Proteomes" id="UP000650467">
    <property type="component" value="Unassembled WGS sequence"/>
</dbReference>
<dbReference type="OrthoDB" id="274622at2759"/>
<feature type="compositionally biased region" description="Low complexity" evidence="4">
    <location>
        <begin position="191"/>
        <end position="239"/>
    </location>
</feature>
<sequence length="279" mass="30206">MSRVSEAIKHLKDLQHINLEGIRFRIIDAKGQVVGRLAEQISVILQGKDKPTYNPAKEQGDVVVVVNASHVELTHDKWNTKVYRWHTGFPGGLRSRPATDQWEKDPRMLLRNAVSGMLPKNKSREVRLEKLKIFPEADHPFQGFPLVPYVPPPRRLQDRGLGWPLPQGFEPANPERYAFRLRTSPSLQAAAAPLTPAPASAPAATQQPTALGAGPGLAAPAAAAAAGIGSGQQQQQQQQRRQRPTVPIDDLLTEEERAALAAVEAGKGKGKGTGGPAPS</sequence>
<accession>A0A835STR6</accession>
<name>A0A835STR6_CHLIN</name>
<evidence type="ECO:0000313" key="5">
    <source>
        <dbReference type="EMBL" id="KAG2429558.1"/>
    </source>
</evidence>
<proteinExistence type="inferred from homology"/>
<organism evidence="5 6">
    <name type="scientific">Chlamydomonas incerta</name>
    <dbReference type="NCBI Taxonomy" id="51695"/>
    <lineage>
        <taxon>Eukaryota</taxon>
        <taxon>Viridiplantae</taxon>
        <taxon>Chlorophyta</taxon>
        <taxon>core chlorophytes</taxon>
        <taxon>Chlorophyceae</taxon>
        <taxon>CS clade</taxon>
        <taxon>Chlamydomonadales</taxon>
        <taxon>Chlamydomonadaceae</taxon>
        <taxon>Chlamydomonas</taxon>
    </lineage>
</organism>
<gene>
    <name evidence="5" type="ORF">HXX76_010793</name>
</gene>
<comment type="caution">
    <text evidence="5">The sequence shown here is derived from an EMBL/GenBank/DDBJ whole genome shotgun (WGS) entry which is preliminary data.</text>
</comment>
<evidence type="ECO:0000256" key="4">
    <source>
        <dbReference type="SAM" id="MobiDB-lite"/>
    </source>
</evidence>
<reference evidence="5" key="1">
    <citation type="journal article" date="2020" name="bioRxiv">
        <title>Comparative genomics of Chlamydomonas.</title>
        <authorList>
            <person name="Craig R.J."/>
            <person name="Hasan A.R."/>
            <person name="Ness R.W."/>
            <person name="Keightley P.D."/>
        </authorList>
    </citation>
    <scope>NUCLEOTIDE SEQUENCE</scope>
    <source>
        <strain evidence="5">SAG 7.73</strain>
    </source>
</reference>
<dbReference type="GO" id="GO:0006412">
    <property type="term" value="P:translation"/>
    <property type="evidence" value="ECO:0007669"/>
    <property type="project" value="InterPro"/>
</dbReference>
<dbReference type="PANTHER" id="PTHR11545">
    <property type="entry name" value="RIBOSOMAL PROTEIN L13"/>
    <property type="match status" value="1"/>
</dbReference>
<dbReference type="PANTHER" id="PTHR11545:SF2">
    <property type="entry name" value="LARGE RIBOSOMAL SUBUNIT PROTEIN UL13M"/>
    <property type="match status" value="1"/>
</dbReference>
<dbReference type="GO" id="GO:0003735">
    <property type="term" value="F:structural constituent of ribosome"/>
    <property type="evidence" value="ECO:0007669"/>
    <property type="project" value="InterPro"/>
</dbReference>
<dbReference type="EMBL" id="JAEHOC010000030">
    <property type="protein sequence ID" value="KAG2429558.1"/>
    <property type="molecule type" value="Genomic_DNA"/>
</dbReference>
<dbReference type="GO" id="GO:0005762">
    <property type="term" value="C:mitochondrial large ribosomal subunit"/>
    <property type="evidence" value="ECO:0007669"/>
    <property type="project" value="TreeGrafter"/>
</dbReference>
<keyword evidence="3" id="KW-0687">Ribonucleoprotein</keyword>
<keyword evidence="2" id="KW-0689">Ribosomal protein</keyword>
<protein>
    <recommendedName>
        <fullName evidence="7">Mitochondrial ribosomal protein L13</fullName>
    </recommendedName>
</protein>
<dbReference type="InterPro" id="IPR036899">
    <property type="entry name" value="Ribosomal_uL13_sf"/>
</dbReference>
<dbReference type="GO" id="GO:0003729">
    <property type="term" value="F:mRNA binding"/>
    <property type="evidence" value="ECO:0007669"/>
    <property type="project" value="TreeGrafter"/>
</dbReference>
<dbReference type="HAMAP" id="MF_01366">
    <property type="entry name" value="Ribosomal_uL13"/>
    <property type="match status" value="1"/>
</dbReference>
<feature type="region of interest" description="Disordered" evidence="4">
    <location>
        <begin position="191"/>
        <end position="279"/>
    </location>
</feature>
<evidence type="ECO:0000313" key="6">
    <source>
        <dbReference type="Proteomes" id="UP000650467"/>
    </source>
</evidence>
<dbReference type="NCBIfam" id="TIGR01066">
    <property type="entry name" value="rplM_bact"/>
    <property type="match status" value="1"/>
</dbReference>
<evidence type="ECO:0008006" key="7">
    <source>
        <dbReference type="Google" id="ProtNLM"/>
    </source>
</evidence>
<dbReference type="SUPFAM" id="SSF52161">
    <property type="entry name" value="Ribosomal protein L13"/>
    <property type="match status" value="1"/>
</dbReference>
<dbReference type="Gene3D" id="3.90.1180.10">
    <property type="entry name" value="Ribosomal protein L13"/>
    <property type="match status" value="1"/>
</dbReference>
<dbReference type="AlphaFoldDB" id="A0A835STR6"/>
<evidence type="ECO:0000256" key="3">
    <source>
        <dbReference type="ARBA" id="ARBA00023274"/>
    </source>
</evidence>
<evidence type="ECO:0000256" key="2">
    <source>
        <dbReference type="ARBA" id="ARBA00022980"/>
    </source>
</evidence>
<dbReference type="Pfam" id="PF00572">
    <property type="entry name" value="Ribosomal_L13"/>
    <property type="match status" value="1"/>
</dbReference>
<evidence type="ECO:0000256" key="1">
    <source>
        <dbReference type="ARBA" id="ARBA00006227"/>
    </source>
</evidence>
<dbReference type="InterPro" id="IPR005823">
    <property type="entry name" value="Ribosomal_uL13_bac-type"/>
</dbReference>